<feature type="domain" description="Periplasmic binding protein" evidence="4">
    <location>
        <begin position="27"/>
        <end position="284"/>
    </location>
</feature>
<dbReference type="SUPFAM" id="SSF53822">
    <property type="entry name" value="Periplasmic binding protein-like I"/>
    <property type="match status" value="1"/>
</dbReference>
<accession>A0AAE3MDG3</accession>
<keyword evidence="6" id="KW-1185">Reference proteome</keyword>
<evidence type="ECO:0000313" key="6">
    <source>
        <dbReference type="Proteomes" id="UP001207408"/>
    </source>
</evidence>
<dbReference type="GO" id="GO:0030246">
    <property type="term" value="F:carbohydrate binding"/>
    <property type="evidence" value="ECO:0007669"/>
    <property type="project" value="TreeGrafter"/>
</dbReference>
<dbReference type="PANTHER" id="PTHR30036">
    <property type="entry name" value="D-XYLOSE-BINDING PERIPLASMIC PROTEIN"/>
    <property type="match status" value="1"/>
</dbReference>
<dbReference type="RefSeq" id="WP_301199066.1">
    <property type="nucleotide sequence ID" value="NZ_JAPDPI010000015.1"/>
</dbReference>
<sequence>MKRNILILITFLVGLLIFSACQSKPHIGLLVDNLQQERWKKDMALFEEKVKELGGTSEVRIADSDPDKQLEQAKELIENGVEVLVVIPVNQTKACDIVNYAHKNYVPVISYDRLIKDCNLDYYVSTDNIAIGEMQAEYLTKIKPSGNYGIIGGSKVDNNAYLLNLGQLNILQPLIEKGDINIVFSQFTNSWSLHEGYEIINEFITKNADIQLDAIIAGNDALAAGAISALKEHNLDGDVLIAGQDADIAAIRSIVAGDQTMTVYKPIEAMAYTAADAAIKISKGIAPSNMNITVHNGKRLVPAILLKAQIVHKQNIDLTVISEGFIEETELEKNGKTK</sequence>
<dbReference type="Pfam" id="PF13407">
    <property type="entry name" value="Peripla_BP_4"/>
    <property type="match status" value="1"/>
</dbReference>
<keyword evidence="3" id="KW-0732">Signal</keyword>
<proteinExistence type="inferred from homology"/>
<evidence type="ECO:0000256" key="3">
    <source>
        <dbReference type="ARBA" id="ARBA00022729"/>
    </source>
</evidence>
<dbReference type="Proteomes" id="UP001207408">
    <property type="component" value="Unassembled WGS sequence"/>
</dbReference>
<dbReference type="PANTHER" id="PTHR30036:SF1">
    <property type="entry name" value="D-XYLOSE-BINDING PERIPLASMIC PROTEIN"/>
    <property type="match status" value="1"/>
</dbReference>
<organism evidence="5 6">
    <name type="scientific">Plebeiibacterium marinum</name>
    <dbReference type="NCBI Taxonomy" id="2992111"/>
    <lineage>
        <taxon>Bacteria</taxon>
        <taxon>Pseudomonadati</taxon>
        <taxon>Bacteroidota</taxon>
        <taxon>Bacteroidia</taxon>
        <taxon>Marinilabiliales</taxon>
        <taxon>Marinilabiliaceae</taxon>
        <taxon>Plebeiibacterium</taxon>
    </lineage>
</organism>
<dbReference type="EMBL" id="JAPDPI010000015">
    <property type="protein sequence ID" value="MCW3805699.1"/>
    <property type="molecule type" value="Genomic_DNA"/>
</dbReference>
<evidence type="ECO:0000256" key="2">
    <source>
        <dbReference type="ARBA" id="ARBA00007639"/>
    </source>
</evidence>
<dbReference type="InterPro" id="IPR028082">
    <property type="entry name" value="Peripla_BP_I"/>
</dbReference>
<reference evidence="5" key="1">
    <citation type="submission" date="2022-10" db="EMBL/GenBank/DDBJ databases">
        <authorList>
            <person name="Yu W.X."/>
        </authorList>
    </citation>
    <scope>NUCLEOTIDE SEQUENCE</scope>
    <source>
        <strain evidence="5">D04</strain>
    </source>
</reference>
<name>A0AAE3MDG3_9BACT</name>
<dbReference type="GO" id="GO:0030288">
    <property type="term" value="C:outer membrane-bounded periplasmic space"/>
    <property type="evidence" value="ECO:0007669"/>
    <property type="project" value="TreeGrafter"/>
</dbReference>
<dbReference type="PROSITE" id="PS51257">
    <property type="entry name" value="PROKAR_LIPOPROTEIN"/>
    <property type="match status" value="1"/>
</dbReference>
<gene>
    <name evidence="5" type="ORF">OM074_08655</name>
</gene>
<dbReference type="Gene3D" id="3.40.50.2300">
    <property type="match status" value="2"/>
</dbReference>
<evidence type="ECO:0000259" key="4">
    <source>
        <dbReference type="Pfam" id="PF13407"/>
    </source>
</evidence>
<evidence type="ECO:0000313" key="5">
    <source>
        <dbReference type="EMBL" id="MCW3805699.1"/>
    </source>
</evidence>
<comment type="subcellular location">
    <subcellularLocation>
        <location evidence="1">Cell envelope</location>
    </subcellularLocation>
</comment>
<protein>
    <submittedName>
        <fullName evidence="5">Substrate-binding domain-containing protein</fullName>
    </submittedName>
</protein>
<comment type="similarity">
    <text evidence="2">Belongs to the bacterial solute-binding protein 2 family.</text>
</comment>
<comment type="caution">
    <text evidence="5">The sequence shown here is derived from an EMBL/GenBank/DDBJ whole genome shotgun (WGS) entry which is preliminary data.</text>
</comment>
<evidence type="ECO:0000256" key="1">
    <source>
        <dbReference type="ARBA" id="ARBA00004196"/>
    </source>
</evidence>
<dbReference type="InterPro" id="IPR050555">
    <property type="entry name" value="Bact_Solute-Bind_Prot2"/>
</dbReference>
<dbReference type="InterPro" id="IPR025997">
    <property type="entry name" value="SBP_2_dom"/>
</dbReference>
<dbReference type="AlphaFoldDB" id="A0AAE3MDG3"/>